<name>A0A1Q3DLL8_9VIRU</name>
<organism evidence="2">
    <name type="scientific">Chionoecetes opilio bacilliform virus</name>
    <dbReference type="NCBI Taxonomy" id="1825681"/>
    <lineage>
        <taxon>Viruses</taxon>
        <taxon>Viruses incertae sedis</taxon>
        <taxon>Naldaviricetes</taxon>
        <taxon>Nimaviridae</taxon>
    </lineage>
</organism>
<proteinExistence type="predicted"/>
<comment type="caution">
    <text evidence="2">The sequence shown here is derived from an EMBL/GenBank/DDBJ whole genome shotgun (WGS) entry which is preliminary data.</text>
</comment>
<keyword evidence="2" id="KW-0261">Viral envelope protein</keyword>
<keyword evidence="2" id="KW-0946">Virion</keyword>
<keyword evidence="1" id="KW-1133">Transmembrane helix</keyword>
<dbReference type="EMBL" id="BDLS01000002">
    <property type="protein sequence ID" value="GAV93223.1"/>
    <property type="molecule type" value="Genomic_DNA"/>
</dbReference>
<keyword evidence="1" id="KW-0812">Transmembrane</keyword>
<accession>A0A1Q3DLL8</accession>
<dbReference type="GO" id="GO:0019031">
    <property type="term" value="C:viral envelope"/>
    <property type="evidence" value="ECO:0007669"/>
    <property type="project" value="UniProtKB-KW"/>
</dbReference>
<protein>
    <submittedName>
        <fullName evidence="2">Envelope protein</fullName>
    </submittedName>
</protein>
<sequence>MDGKSGGSMMGIVNDGTFVIFFIFNVIQIISILFILIYVVIDVYRRCNSAPHTIRSNKVFGANGAIFVSGEGLTNDTVFKFRDMIEPERVGQTFLEGGNIKSSIPDKEKVIKKKSLLPLLKNGCDKTENYMLYEKGFGFFDKMFGGVNDSQLFEKMGRDPLLYMSCATSKFAYKFSPFKAKRFTSKSQLNNMLVYPHPVDNGTAFILPSGRVINKAKRMDHEDLATWNRPVSGTVDTAKILTSDCAEAPPVSRINVYGFSGSPDNLAAKSDSSVETLVCKCKTHIDLLKAPDPTTYSSDPSVIQVDILRKRVLFPGPGTEPLQSRQVTTTSRVAKGAGGEYDIHDTPLAVSQDGQNETSNIVKNNPVYGSGLVTLPLPGAPIRLNCPCTDRSDGTYAVENKGMGYTDDVILQKDIASYLNANTMDVARFTVEDEEDEVLKKTWLTTGKNISSITCKNETIKKIR</sequence>
<evidence type="ECO:0000313" key="2">
    <source>
        <dbReference type="EMBL" id="GAV93223.1"/>
    </source>
</evidence>
<keyword evidence="1" id="KW-0472">Membrane</keyword>
<gene>
    <name evidence="2" type="ORF">SCV_103</name>
</gene>
<evidence type="ECO:0000256" key="1">
    <source>
        <dbReference type="SAM" id="Phobius"/>
    </source>
</evidence>
<feature type="transmembrane region" description="Helical" evidence="1">
    <location>
        <begin position="18"/>
        <end position="41"/>
    </location>
</feature>
<reference evidence="2" key="1">
    <citation type="submission" date="2017-01" db="EMBL/GenBank/DDBJ databases">
        <title>Draft genome sequence of uncultured bacilliform virus purified from snow crab.</title>
        <authorList>
            <person name="Takano T."/>
        </authorList>
    </citation>
    <scope>NUCLEOTIDE SEQUENCE</scope>
    <source>
        <strain evidence="2">Isolate_1</strain>
    </source>
</reference>